<evidence type="ECO:0000259" key="1">
    <source>
        <dbReference type="PROSITE" id="PS51819"/>
    </source>
</evidence>
<protein>
    <submittedName>
        <fullName evidence="2">Lactoylglutathione lyase</fullName>
    </submittedName>
</protein>
<reference evidence="3" key="1">
    <citation type="submission" date="2016-10" db="EMBL/GenBank/DDBJ databases">
        <authorList>
            <person name="Varghese N."/>
            <person name="Submissions S."/>
        </authorList>
    </citation>
    <scope>NUCLEOTIDE SEQUENCE [LARGE SCALE GENOMIC DNA]</scope>
    <source>
        <strain evidence="3">DSM 17834</strain>
    </source>
</reference>
<gene>
    <name evidence="2" type="ORF">SAMN05216190_10586</name>
</gene>
<dbReference type="EMBL" id="FOWX01000005">
    <property type="protein sequence ID" value="SFP12373.1"/>
    <property type="molecule type" value="Genomic_DNA"/>
</dbReference>
<dbReference type="GO" id="GO:0016829">
    <property type="term" value="F:lyase activity"/>
    <property type="evidence" value="ECO:0007669"/>
    <property type="project" value="UniProtKB-KW"/>
</dbReference>
<dbReference type="Proteomes" id="UP000198784">
    <property type="component" value="Unassembled WGS sequence"/>
</dbReference>
<dbReference type="InterPro" id="IPR037523">
    <property type="entry name" value="VOC_core"/>
</dbReference>
<evidence type="ECO:0000313" key="3">
    <source>
        <dbReference type="Proteomes" id="UP000198784"/>
    </source>
</evidence>
<dbReference type="SUPFAM" id="SSF54593">
    <property type="entry name" value="Glyoxalase/Bleomycin resistance protein/Dihydroxybiphenyl dioxygenase"/>
    <property type="match status" value="1"/>
</dbReference>
<dbReference type="STRING" id="289003.SAMN05216190_10586"/>
<accession>A0A1I5MS51</accession>
<dbReference type="AlphaFoldDB" id="A0A1I5MS51"/>
<feature type="domain" description="VOC" evidence="1">
    <location>
        <begin position="1"/>
        <end position="125"/>
    </location>
</feature>
<sequence length="135" mass="14660">MQLLLNIDVPDLPAAVDFYTRAFDWRVGRYLFGGTVVELLGAPLPIYLLAKAAGSAPFAGSQQGRSYQRHWTPLHLDLLVDDLDAALARALAAGAQLQGAVSTQAWGRLACLSDPFGHGFCLMQWQGRGYEQVAD</sequence>
<dbReference type="PROSITE" id="PS51819">
    <property type="entry name" value="VOC"/>
    <property type="match status" value="1"/>
</dbReference>
<proteinExistence type="predicted"/>
<dbReference type="InterPro" id="IPR041581">
    <property type="entry name" value="Glyoxalase_6"/>
</dbReference>
<dbReference type="Pfam" id="PF18029">
    <property type="entry name" value="Glyoxalase_6"/>
    <property type="match status" value="1"/>
</dbReference>
<evidence type="ECO:0000313" key="2">
    <source>
        <dbReference type="EMBL" id="SFP12373.1"/>
    </source>
</evidence>
<organism evidence="2 3">
    <name type="scientific">Pseudomonas borbori</name>
    <dbReference type="NCBI Taxonomy" id="289003"/>
    <lineage>
        <taxon>Bacteria</taxon>
        <taxon>Pseudomonadati</taxon>
        <taxon>Pseudomonadota</taxon>
        <taxon>Gammaproteobacteria</taxon>
        <taxon>Pseudomonadales</taxon>
        <taxon>Pseudomonadaceae</taxon>
        <taxon>Pseudomonas</taxon>
    </lineage>
</organism>
<dbReference type="OrthoDB" id="5522469at2"/>
<keyword evidence="3" id="KW-1185">Reference proteome</keyword>
<dbReference type="RefSeq" id="WP_090498517.1">
    <property type="nucleotide sequence ID" value="NZ_FOWX01000005.1"/>
</dbReference>
<keyword evidence="2" id="KW-0456">Lyase</keyword>
<dbReference type="Gene3D" id="3.10.180.10">
    <property type="entry name" value="2,3-Dihydroxybiphenyl 1,2-Dioxygenase, domain 1"/>
    <property type="match status" value="1"/>
</dbReference>
<name>A0A1I5MS51_9PSED</name>
<dbReference type="InterPro" id="IPR029068">
    <property type="entry name" value="Glyas_Bleomycin-R_OHBP_Dase"/>
</dbReference>